<proteinExistence type="predicted"/>
<evidence type="ECO:0000313" key="3">
    <source>
        <dbReference type="Proteomes" id="UP000886998"/>
    </source>
</evidence>
<name>A0A8X6MBP4_9ARAC</name>
<feature type="compositionally biased region" description="Basic residues" evidence="1">
    <location>
        <begin position="69"/>
        <end position="78"/>
    </location>
</feature>
<sequence>MKPGTRAPEKVNFQIKTVNARQAAFDKIYLPAFLRTTTDPDKCHTQSDTNKKPTGTDTPRATPDNDKCRKQKGPKKKAANPPPTVHDQDRCRLHNELKKDINMMNRCLAYLEHCIRSEKEFPDDANLADYQNDYDDLVSLKKSTKWVS</sequence>
<accession>A0A8X6MBP4</accession>
<dbReference type="Proteomes" id="UP000886998">
    <property type="component" value="Unassembled WGS sequence"/>
</dbReference>
<feature type="region of interest" description="Disordered" evidence="1">
    <location>
        <begin position="37"/>
        <end position="91"/>
    </location>
</feature>
<dbReference type="EMBL" id="BMAV01025163">
    <property type="protein sequence ID" value="GFS39024.1"/>
    <property type="molecule type" value="Genomic_DNA"/>
</dbReference>
<feature type="compositionally biased region" description="Basic and acidic residues" evidence="1">
    <location>
        <begin position="38"/>
        <end position="51"/>
    </location>
</feature>
<evidence type="ECO:0000313" key="2">
    <source>
        <dbReference type="EMBL" id="GFS39024.1"/>
    </source>
</evidence>
<reference evidence="2" key="1">
    <citation type="submission" date="2020-08" db="EMBL/GenBank/DDBJ databases">
        <title>Multicomponent nature underlies the extraordinary mechanical properties of spider dragline silk.</title>
        <authorList>
            <person name="Kono N."/>
            <person name="Nakamura H."/>
            <person name="Mori M."/>
            <person name="Yoshida Y."/>
            <person name="Ohtoshi R."/>
            <person name="Malay A.D."/>
            <person name="Moran D.A.P."/>
            <person name="Tomita M."/>
            <person name="Numata K."/>
            <person name="Arakawa K."/>
        </authorList>
    </citation>
    <scope>NUCLEOTIDE SEQUENCE</scope>
</reference>
<evidence type="ECO:0000256" key="1">
    <source>
        <dbReference type="SAM" id="MobiDB-lite"/>
    </source>
</evidence>
<protein>
    <submittedName>
        <fullName evidence="2">Uncharacterized protein</fullName>
    </submittedName>
</protein>
<dbReference type="AlphaFoldDB" id="A0A8X6MBP4"/>
<gene>
    <name evidence="2" type="ORF">TNIN_404221</name>
</gene>
<comment type="caution">
    <text evidence="2">The sequence shown here is derived from an EMBL/GenBank/DDBJ whole genome shotgun (WGS) entry which is preliminary data.</text>
</comment>
<keyword evidence="3" id="KW-1185">Reference proteome</keyword>
<organism evidence="2 3">
    <name type="scientific">Trichonephila inaurata madagascariensis</name>
    <dbReference type="NCBI Taxonomy" id="2747483"/>
    <lineage>
        <taxon>Eukaryota</taxon>
        <taxon>Metazoa</taxon>
        <taxon>Ecdysozoa</taxon>
        <taxon>Arthropoda</taxon>
        <taxon>Chelicerata</taxon>
        <taxon>Arachnida</taxon>
        <taxon>Araneae</taxon>
        <taxon>Araneomorphae</taxon>
        <taxon>Entelegynae</taxon>
        <taxon>Araneoidea</taxon>
        <taxon>Nephilidae</taxon>
        <taxon>Trichonephila</taxon>
        <taxon>Trichonephila inaurata</taxon>
    </lineage>
</organism>